<keyword evidence="1" id="KW-0812">Transmembrane</keyword>
<keyword evidence="1" id="KW-1133">Transmembrane helix</keyword>
<organism evidence="2 3">
    <name type="scientific">Nitrospirillum amazonense</name>
    <dbReference type="NCBI Taxonomy" id="28077"/>
    <lineage>
        <taxon>Bacteria</taxon>
        <taxon>Pseudomonadati</taxon>
        <taxon>Pseudomonadota</taxon>
        <taxon>Alphaproteobacteria</taxon>
        <taxon>Rhodospirillales</taxon>
        <taxon>Azospirillaceae</taxon>
        <taxon>Nitrospirillum</taxon>
    </lineage>
</organism>
<dbReference type="RefSeq" id="WP_145730972.1">
    <property type="nucleotide sequence ID" value="NZ_VITR01000004.1"/>
</dbReference>
<name>A0A560HER0_9PROT</name>
<evidence type="ECO:0000256" key="1">
    <source>
        <dbReference type="SAM" id="Phobius"/>
    </source>
</evidence>
<comment type="caution">
    <text evidence="2">The sequence shown here is derived from an EMBL/GenBank/DDBJ whole genome shotgun (WGS) entry which is preliminary data.</text>
</comment>
<keyword evidence="3" id="KW-1185">Reference proteome</keyword>
<gene>
    <name evidence="2" type="ORF">FBZ90_104258</name>
</gene>
<evidence type="ECO:0000313" key="2">
    <source>
        <dbReference type="EMBL" id="TWB43870.1"/>
    </source>
</evidence>
<dbReference type="AlphaFoldDB" id="A0A560HER0"/>
<feature type="transmembrane region" description="Helical" evidence="1">
    <location>
        <begin position="7"/>
        <end position="30"/>
    </location>
</feature>
<proteinExistence type="predicted"/>
<evidence type="ECO:0000313" key="3">
    <source>
        <dbReference type="Proteomes" id="UP000315751"/>
    </source>
</evidence>
<dbReference type="EMBL" id="VITR01000004">
    <property type="protein sequence ID" value="TWB43870.1"/>
    <property type="molecule type" value="Genomic_DNA"/>
</dbReference>
<dbReference type="Proteomes" id="UP000315751">
    <property type="component" value="Unassembled WGS sequence"/>
</dbReference>
<reference evidence="2 3" key="1">
    <citation type="submission" date="2019-06" db="EMBL/GenBank/DDBJ databases">
        <title>Genomic Encyclopedia of Type Strains, Phase IV (KMG-V): Genome sequencing to study the core and pangenomes of soil and plant-associated prokaryotes.</title>
        <authorList>
            <person name="Whitman W."/>
        </authorList>
    </citation>
    <scope>NUCLEOTIDE SEQUENCE [LARGE SCALE GENOMIC DNA]</scope>
    <source>
        <strain evidence="2 3">BR 11622</strain>
    </source>
</reference>
<feature type="transmembrane region" description="Helical" evidence="1">
    <location>
        <begin position="36"/>
        <end position="57"/>
    </location>
</feature>
<keyword evidence="1" id="KW-0472">Membrane</keyword>
<sequence>MNAPLRSILYAILSLLLIIMLVDLAMSLLPPILAEALRIIVGIGVFLFLLQFLASLFRRT</sequence>
<protein>
    <submittedName>
        <fullName evidence="2">Uncharacterized protein</fullName>
    </submittedName>
</protein>
<accession>A0A560HER0</accession>